<gene>
    <name evidence="1" type="ORF">DY000_02060967</name>
</gene>
<dbReference type="EMBL" id="QGKV02001556">
    <property type="protein sequence ID" value="KAF3515547.1"/>
    <property type="molecule type" value="Genomic_DNA"/>
</dbReference>
<organism evidence="1 2">
    <name type="scientific">Brassica cretica</name>
    <name type="common">Mustard</name>
    <dbReference type="NCBI Taxonomy" id="69181"/>
    <lineage>
        <taxon>Eukaryota</taxon>
        <taxon>Viridiplantae</taxon>
        <taxon>Streptophyta</taxon>
        <taxon>Embryophyta</taxon>
        <taxon>Tracheophyta</taxon>
        <taxon>Spermatophyta</taxon>
        <taxon>Magnoliopsida</taxon>
        <taxon>eudicotyledons</taxon>
        <taxon>Gunneridae</taxon>
        <taxon>Pentapetalae</taxon>
        <taxon>rosids</taxon>
        <taxon>malvids</taxon>
        <taxon>Brassicales</taxon>
        <taxon>Brassicaceae</taxon>
        <taxon>Brassiceae</taxon>
        <taxon>Brassica</taxon>
    </lineage>
</organism>
<reference evidence="1 2" key="1">
    <citation type="journal article" date="2020" name="BMC Genomics">
        <title>Intraspecific diversification of the crop wild relative Brassica cretica Lam. using demographic model selection.</title>
        <authorList>
            <person name="Kioukis A."/>
            <person name="Michalopoulou V.A."/>
            <person name="Briers L."/>
            <person name="Pirintsos S."/>
            <person name="Studholme D.J."/>
            <person name="Pavlidis P."/>
            <person name="Sarris P.F."/>
        </authorList>
    </citation>
    <scope>NUCLEOTIDE SEQUENCE [LARGE SCALE GENOMIC DNA]</scope>
    <source>
        <strain evidence="2">cv. PFS-1207/04</strain>
    </source>
</reference>
<protein>
    <submittedName>
        <fullName evidence="1">Uncharacterized protein</fullName>
    </submittedName>
</protein>
<sequence>MARPRATLESLHVSLESRCGEVKLGFCAGSERFDVAGRSWSRPCVDETIQGDFASNGRSIWRLRSETLNRGCISRVKAGRGRVTLNPTSAFRGCRPREELVAVEDQQSQAHVGG</sequence>
<accession>A0ABQ7AN25</accession>
<dbReference type="Proteomes" id="UP000266723">
    <property type="component" value="Unassembled WGS sequence"/>
</dbReference>
<keyword evidence="2" id="KW-1185">Reference proteome</keyword>
<proteinExistence type="predicted"/>
<name>A0ABQ7AN25_BRACR</name>
<evidence type="ECO:0000313" key="2">
    <source>
        <dbReference type="Proteomes" id="UP000266723"/>
    </source>
</evidence>
<evidence type="ECO:0000313" key="1">
    <source>
        <dbReference type="EMBL" id="KAF3515547.1"/>
    </source>
</evidence>
<comment type="caution">
    <text evidence="1">The sequence shown here is derived from an EMBL/GenBank/DDBJ whole genome shotgun (WGS) entry which is preliminary data.</text>
</comment>